<protein>
    <submittedName>
        <fullName evidence="1">Uncharacterized protein</fullName>
    </submittedName>
</protein>
<gene>
    <name evidence="1" type="ORF">IMZ08_07340</name>
</gene>
<evidence type="ECO:0000313" key="2">
    <source>
        <dbReference type="Proteomes" id="UP001516662"/>
    </source>
</evidence>
<sequence>MLELKRLILGSLVIGSMLLTVGCEEAKETAQKVANDVEEKIQAEATKDNEFLLSVKGGQLNSYPDIIIEEAFNSFFSSPTWKYFEAETGEHVVEFTGYCFYMEKKVKAKLQFLVVEGVDSFEIGALEFNDVPQNELTKIELIKAIYEDNVFTNEDVTDTSVNNTESESLISLQNFERWNYGEPDKTFPVFLDGAQESIVLGLDTPNGIKAQVHINSINTAFNLALDSESDYSPFDEFGELLPGFELYATGHDFDSDGTDEVVVAISDGLVETYYWVFSYNFVALEYGDNPLEPVFYGEAQSDIILEGNTLTVPYGSQGLFDSYIYSNGEFIMQ</sequence>
<comment type="caution">
    <text evidence="1">The sequence shown here is derived from an EMBL/GenBank/DDBJ whole genome shotgun (WGS) entry which is preliminary data.</text>
</comment>
<name>A0ABR9QHB3_9BACI</name>
<dbReference type="PROSITE" id="PS51257">
    <property type="entry name" value="PROKAR_LIPOPROTEIN"/>
    <property type="match status" value="1"/>
</dbReference>
<dbReference type="EMBL" id="JADCLJ010000018">
    <property type="protein sequence ID" value="MBE4907866.1"/>
    <property type="molecule type" value="Genomic_DNA"/>
</dbReference>
<reference evidence="1 2" key="1">
    <citation type="submission" date="2020-10" db="EMBL/GenBank/DDBJ databases">
        <title>Bacillus sp. HD4P25, an endophyte from a halophyte.</title>
        <authorList>
            <person name="Sun J.-Q."/>
        </authorList>
    </citation>
    <scope>NUCLEOTIDE SEQUENCE [LARGE SCALE GENOMIC DNA]</scope>
    <source>
        <strain evidence="1 2">YIM 93174</strain>
    </source>
</reference>
<proteinExistence type="predicted"/>
<accession>A0ABR9QHB3</accession>
<keyword evidence="2" id="KW-1185">Reference proteome</keyword>
<evidence type="ECO:0000313" key="1">
    <source>
        <dbReference type="EMBL" id="MBE4907866.1"/>
    </source>
</evidence>
<dbReference type="RefSeq" id="WP_193535340.1">
    <property type="nucleotide sequence ID" value="NZ_JADCLJ010000018.1"/>
</dbReference>
<dbReference type="Proteomes" id="UP001516662">
    <property type="component" value="Unassembled WGS sequence"/>
</dbReference>
<organism evidence="1 2">
    <name type="scientific">Litchfieldia luteola</name>
    <dbReference type="NCBI Taxonomy" id="682179"/>
    <lineage>
        <taxon>Bacteria</taxon>
        <taxon>Bacillati</taxon>
        <taxon>Bacillota</taxon>
        <taxon>Bacilli</taxon>
        <taxon>Bacillales</taxon>
        <taxon>Bacillaceae</taxon>
        <taxon>Litchfieldia</taxon>
    </lineage>
</organism>